<protein>
    <submittedName>
        <fullName evidence="1">Uncharacterized protein</fullName>
    </submittedName>
</protein>
<name>A0A081CVH5_9HYPH</name>
<gene>
    <name evidence="1" type="ORF">RRU01S_13_00090</name>
</gene>
<evidence type="ECO:0000313" key="2">
    <source>
        <dbReference type="Proteomes" id="UP000028701"/>
    </source>
</evidence>
<organism evidence="1 2">
    <name type="scientific">Agrobacterium rubi TR3 = NBRC 13261</name>
    <dbReference type="NCBI Taxonomy" id="1368415"/>
    <lineage>
        <taxon>Bacteria</taxon>
        <taxon>Pseudomonadati</taxon>
        <taxon>Pseudomonadota</taxon>
        <taxon>Alphaproteobacteria</taxon>
        <taxon>Hyphomicrobiales</taxon>
        <taxon>Rhizobiaceae</taxon>
        <taxon>Rhizobium/Agrobacterium group</taxon>
        <taxon>Agrobacterium</taxon>
    </lineage>
</organism>
<dbReference type="EMBL" id="BBJU01000013">
    <property type="protein sequence ID" value="GAK70671.1"/>
    <property type="molecule type" value="Genomic_DNA"/>
</dbReference>
<accession>A0A081CVH5</accession>
<comment type="caution">
    <text evidence="1">The sequence shown here is derived from an EMBL/GenBank/DDBJ whole genome shotgun (WGS) entry which is preliminary data.</text>
</comment>
<dbReference type="RefSeq" id="WP_131367785.1">
    <property type="nucleotide sequence ID" value="NZ_BBJU01000013.1"/>
</dbReference>
<reference evidence="1 2" key="1">
    <citation type="submission" date="2014-08" db="EMBL/GenBank/DDBJ databases">
        <title>Whole genome shotgun sequence of Rhizobium rubi NBRC 13261.</title>
        <authorList>
            <person name="Katano-Makiyama Y."/>
            <person name="Hosoyama A."/>
            <person name="Hashimoto M."/>
            <person name="Hosoyama Y."/>
            <person name="Noguchi M."/>
            <person name="Tsuchikane K."/>
            <person name="Uohara A."/>
            <person name="Ohji S."/>
            <person name="Ichikawa N."/>
            <person name="Kimura A."/>
            <person name="Yamazoe A."/>
            <person name="Fujita N."/>
        </authorList>
    </citation>
    <scope>NUCLEOTIDE SEQUENCE [LARGE SCALE GENOMIC DNA]</scope>
    <source>
        <strain evidence="1 2">NBRC 13261</strain>
    </source>
</reference>
<proteinExistence type="predicted"/>
<evidence type="ECO:0000313" key="1">
    <source>
        <dbReference type="EMBL" id="GAK70671.1"/>
    </source>
</evidence>
<dbReference type="AlphaFoldDB" id="A0A081CVH5"/>
<dbReference type="Proteomes" id="UP000028701">
    <property type="component" value="Unassembled WGS sequence"/>
</dbReference>
<sequence length="67" mass="7672">MTDPLEELLKGGDDEIRAVRDIIYLFKASLMAPENQNHLYEFHFGCTASEFAGTIAGWLRRMLEILL</sequence>